<dbReference type="RefSeq" id="WP_093283695.1">
    <property type="nucleotide sequence ID" value="NZ_FOFS01000004.1"/>
</dbReference>
<evidence type="ECO:0000313" key="7">
    <source>
        <dbReference type="EMBL" id="SEQ18711.1"/>
    </source>
</evidence>
<evidence type="ECO:0000313" key="8">
    <source>
        <dbReference type="Proteomes" id="UP000199233"/>
    </source>
</evidence>
<dbReference type="Pfam" id="PF04751">
    <property type="entry name" value="DarP"/>
    <property type="match status" value="1"/>
</dbReference>
<dbReference type="PANTHER" id="PTHR38101">
    <property type="entry name" value="UPF0307 PROTEIN YJGA"/>
    <property type="match status" value="1"/>
</dbReference>
<evidence type="ECO:0000256" key="1">
    <source>
        <dbReference type="ARBA" id="ARBA00022490"/>
    </source>
</evidence>
<name>A0A1H9DZ26_9GAMM</name>
<organism evidence="7 8">
    <name type="scientific">Solimonas aquatica</name>
    <dbReference type="NCBI Taxonomy" id="489703"/>
    <lineage>
        <taxon>Bacteria</taxon>
        <taxon>Pseudomonadati</taxon>
        <taxon>Pseudomonadota</taxon>
        <taxon>Gammaproteobacteria</taxon>
        <taxon>Nevskiales</taxon>
        <taxon>Nevskiaceae</taxon>
        <taxon>Solimonas</taxon>
    </lineage>
</organism>
<accession>A0A1H9DZ26</accession>
<keyword evidence="4 5" id="KW-0694">RNA-binding</keyword>
<dbReference type="GO" id="GO:0043022">
    <property type="term" value="F:ribosome binding"/>
    <property type="evidence" value="ECO:0007669"/>
    <property type="project" value="UniProtKB-UniRule"/>
</dbReference>
<protein>
    <recommendedName>
        <fullName evidence="5">Dual-action ribosomal maturation protein DarP</fullName>
    </recommendedName>
    <alternativeName>
        <fullName evidence="5">Large ribosomal subunit assembly factor DarP</fullName>
    </alternativeName>
</protein>
<comment type="similarity">
    <text evidence="5">Belongs to the DarP family.</text>
</comment>
<reference evidence="7 8" key="1">
    <citation type="submission" date="2016-10" db="EMBL/GenBank/DDBJ databases">
        <authorList>
            <person name="de Groot N.N."/>
        </authorList>
    </citation>
    <scope>NUCLEOTIDE SEQUENCE [LARGE SCALE GENOMIC DNA]</scope>
    <source>
        <strain evidence="7 8">DSM 25927</strain>
    </source>
</reference>
<dbReference type="NCBIfam" id="NF003593">
    <property type="entry name" value="PRK05255.1-1"/>
    <property type="match status" value="1"/>
</dbReference>
<dbReference type="Proteomes" id="UP000199233">
    <property type="component" value="Unassembled WGS sequence"/>
</dbReference>
<dbReference type="SUPFAM" id="SSF158710">
    <property type="entry name" value="PSPTO4464-like"/>
    <property type="match status" value="1"/>
</dbReference>
<dbReference type="Gene3D" id="1.10.60.30">
    <property type="entry name" value="PSPTO4464-like domains"/>
    <property type="match status" value="2"/>
</dbReference>
<dbReference type="GO" id="GO:1902626">
    <property type="term" value="P:assembly of large subunit precursor of preribosome"/>
    <property type="evidence" value="ECO:0007669"/>
    <property type="project" value="UniProtKB-UniRule"/>
</dbReference>
<feature type="region of interest" description="Disordered" evidence="6">
    <location>
        <begin position="1"/>
        <end position="25"/>
    </location>
</feature>
<keyword evidence="2 5" id="KW-0690">Ribosome biogenesis</keyword>
<gene>
    <name evidence="5" type="primary">darP</name>
    <name evidence="7" type="ORF">SAMN04488038_104220</name>
</gene>
<dbReference type="PANTHER" id="PTHR38101:SF1">
    <property type="entry name" value="UPF0307 PROTEIN YJGA"/>
    <property type="match status" value="1"/>
</dbReference>
<dbReference type="OrthoDB" id="5293604at2"/>
<dbReference type="EMBL" id="FOFS01000004">
    <property type="protein sequence ID" value="SEQ18711.1"/>
    <property type="molecule type" value="Genomic_DNA"/>
</dbReference>
<keyword evidence="3 5" id="KW-0699">rRNA-binding</keyword>
<dbReference type="GO" id="GO:0005829">
    <property type="term" value="C:cytosol"/>
    <property type="evidence" value="ECO:0007669"/>
    <property type="project" value="TreeGrafter"/>
</dbReference>
<dbReference type="InterPro" id="IPR006839">
    <property type="entry name" value="DarP"/>
</dbReference>
<evidence type="ECO:0000256" key="6">
    <source>
        <dbReference type="SAM" id="MobiDB-lite"/>
    </source>
</evidence>
<proteinExistence type="inferred from homology"/>
<dbReference type="AlphaFoldDB" id="A0A1H9DZ26"/>
<comment type="subcellular location">
    <subcellularLocation>
        <location evidence="5">Cytoplasm</location>
    </subcellularLocation>
    <text evidence="5">Associates with late stage pre-50S ribosomal subunits.</text>
</comment>
<dbReference type="PIRSF" id="PIRSF016183">
    <property type="entry name" value="UCP016183"/>
    <property type="match status" value="1"/>
</dbReference>
<sequence length="197" mass="22522">MSRRKPHDSAPEDELPLRPSKTQRKQAMHALQDLGALVLELPEHSLAAIEMAENLREALQEYHRIKSFEARRRQLQYIGKLLRNADPEPLQRAVDAQQQSRQRAAQSLKDAERWRDRLLAEDGALTEWLSAHPGGDTRALRALIREARRELEQAQSAEPAPGALQRKGPRYRELYQLLRGVLDDESREIQDDDSAAA</sequence>
<evidence type="ECO:0000256" key="3">
    <source>
        <dbReference type="ARBA" id="ARBA00022730"/>
    </source>
</evidence>
<keyword evidence="1 5" id="KW-0963">Cytoplasm</keyword>
<dbReference type="STRING" id="489703.SAMN04488038_104220"/>
<evidence type="ECO:0000256" key="2">
    <source>
        <dbReference type="ARBA" id="ARBA00022517"/>
    </source>
</evidence>
<keyword evidence="8" id="KW-1185">Reference proteome</keyword>
<evidence type="ECO:0000256" key="4">
    <source>
        <dbReference type="ARBA" id="ARBA00022884"/>
    </source>
</evidence>
<dbReference type="GO" id="GO:0019843">
    <property type="term" value="F:rRNA binding"/>
    <property type="evidence" value="ECO:0007669"/>
    <property type="project" value="UniProtKB-UniRule"/>
</dbReference>
<dbReference type="InterPro" id="IPR023153">
    <property type="entry name" value="DarP_sf"/>
</dbReference>
<dbReference type="HAMAP" id="MF_00765">
    <property type="entry name" value="DarP"/>
    <property type="match status" value="1"/>
</dbReference>
<evidence type="ECO:0000256" key="5">
    <source>
        <dbReference type="HAMAP-Rule" id="MF_00765"/>
    </source>
</evidence>
<dbReference type="CDD" id="cd16331">
    <property type="entry name" value="YjgA-like"/>
    <property type="match status" value="1"/>
</dbReference>
<comment type="function">
    <text evidence="5">Member of a network of 50S ribosomal subunit biogenesis factors which assembles along the 30S-50S interface, preventing incorrect 23S rRNA structures from forming. Promotes peptidyl transferase center (PTC) maturation.</text>
</comment>